<dbReference type="GO" id="GO:0005737">
    <property type="term" value="C:cytoplasm"/>
    <property type="evidence" value="ECO:0007669"/>
    <property type="project" value="TreeGrafter"/>
</dbReference>
<dbReference type="AlphaFoldDB" id="G7E1H8"/>
<dbReference type="GO" id="GO:0005634">
    <property type="term" value="C:nucleus"/>
    <property type="evidence" value="ECO:0007669"/>
    <property type="project" value="TreeGrafter"/>
</dbReference>
<dbReference type="Pfam" id="PF08241">
    <property type="entry name" value="Methyltransf_11"/>
    <property type="match status" value="1"/>
</dbReference>
<evidence type="ECO:0000259" key="3">
    <source>
        <dbReference type="Pfam" id="PF08241"/>
    </source>
</evidence>
<dbReference type="HOGENOM" id="CLU_029501_2_0_1"/>
<evidence type="ECO:0000256" key="1">
    <source>
        <dbReference type="ARBA" id="ARBA00022603"/>
    </source>
</evidence>
<accession>G7E1H8</accession>
<dbReference type="Proteomes" id="UP000009131">
    <property type="component" value="Unassembled WGS sequence"/>
</dbReference>
<dbReference type="STRING" id="764103.G7E1H8"/>
<dbReference type="RefSeq" id="XP_014565213.1">
    <property type="nucleotide sequence ID" value="XM_014709727.1"/>
</dbReference>
<keyword evidence="2" id="KW-0808">Transferase</keyword>
<gene>
    <name evidence="4" type="primary">Mo03359</name>
    <name evidence="4" type="ORF">E5Q_03359</name>
</gene>
<dbReference type="PANTHER" id="PTHR13069">
    <property type="entry name" value="ALKYLATED DNA REPAIR PROTEIN ALKB HOMOLOG 8"/>
    <property type="match status" value="1"/>
</dbReference>
<dbReference type="CDD" id="cd02440">
    <property type="entry name" value="AdoMet_MTases"/>
    <property type="match status" value="1"/>
</dbReference>
<reference evidence="4 5" key="2">
    <citation type="journal article" date="2012" name="Open Biol.">
        <title>Characteristics of nucleosomes and linker DNA regions on the genome of the basidiomycete Mixia osmundae revealed by mono- and dinucleosome mapping.</title>
        <authorList>
            <person name="Nishida H."/>
            <person name="Kondo S."/>
            <person name="Matsumoto T."/>
            <person name="Suzuki Y."/>
            <person name="Yoshikawa H."/>
            <person name="Taylor T.D."/>
            <person name="Sugiyama J."/>
        </authorList>
    </citation>
    <scope>NUCLEOTIDE SEQUENCE [LARGE SCALE GENOMIC DNA]</scope>
    <source>
        <strain evidence="5">CBS 9802 / IAM 14324 / JCM 22182 / KY 12970</strain>
    </source>
</reference>
<feature type="domain" description="Methyltransferase type 11" evidence="3">
    <location>
        <begin position="50"/>
        <end position="140"/>
    </location>
</feature>
<dbReference type="GO" id="GO:0002098">
    <property type="term" value="P:tRNA wobble uridine modification"/>
    <property type="evidence" value="ECO:0007669"/>
    <property type="project" value="TreeGrafter"/>
</dbReference>
<dbReference type="InterPro" id="IPR029063">
    <property type="entry name" value="SAM-dependent_MTases_sf"/>
</dbReference>
<dbReference type="GO" id="GO:0106335">
    <property type="term" value="F:tRNA (5-carboxymethyluridine(34)-5-O)-methyltransferase activity"/>
    <property type="evidence" value="ECO:0007669"/>
    <property type="project" value="TreeGrafter"/>
</dbReference>
<sequence length="250" mass="28000">MTAAAVDFEERHVHSVYEAIASHFSATRYKPWPLIARFLDTLPLSSIGADCGCGNGKYLSLRAGSLIMLGTDRSQGLLDIAAERGHDAVRADCLSLPFRDDSIDFAISIATIHHFATEERRLAAIEEMLRVLDKRHGKLFIQVWAKEQKDEKQLYRSSGAQEKRLQTADDEAVLSSAGADVFVPWHLDVAQNKSDQAEARVYRRFYHLFEDGELSDLVQRAITSSKVDAQIDEAGWERGNWYAIATIKAC</sequence>
<keyword evidence="1" id="KW-0489">Methyltransferase</keyword>
<evidence type="ECO:0000313" key="5">
    <source>
        <dbReference type="Proteomes" id="UP000009131"/>
    </source>
</evidence>
<keyword evidence="5" id="KW-1185">Reference proteome</keyword>
<reference evidence="4 5" key="1">
    <citation type="journal article" date="2011" name="J. Gen. Appl. Microbiol.">
        <title>Draft genome sequencing of the enigmatic basidiomycete Mixia osmundae.</title>
        <authorList>
            <person name="Nishida H."/>
            <person name="Nagatsuka Y."/>
            <person name="Sugiyama J."/>
        </authorList>
    </citation>
    <scope>NUCLEOTIDE SEQUENCE [LARGE SCALE GENOMIC DNA]</scope>
    <source>
        <strain evidence="5">CBS 9802 / IAM 14324 / JCM 22182 / KY 12970</strain>
    </source>
</reference>
<dbReference type="FunCoup" id="G7E1H8">
    <property type="interactions" value="352"/>
</dbReference>
<dbReference type="InParanoid" id="G7E1H8"/>
<protein>
    <recommendedName>
        <fullName evidence="3">Methyltransferase type 11 domain-containing protein</fullName>
    </recommendedName>
</protein>
<proteinExistence type="predicted"/>
<dbReference type="OMA" id="VHEVYQQ"/>
<name>G7E1H8_MIXOS</name>
<organism evidence="4 5">
    <name type="scientific">Mixia osmundae (strain CBS 9802 / IAM 14324 / JCM 22182 / KY 12970)</name>
    <dbReference type="NCBI Taxonomy" id="764103"/>
    <lineage>
        <taxon>Eukaryota</taxon>
        <taxon>Fungi</taxon>
        <taxon>Dikarya</taxon>
        <taxon>Basidiomycota</taxon>
        <taxon>Pucciniomycotina</taxon>
        <taxon>Mixiomycetes</taxon>
        <taxon>Mixiales</taxon>
        <taxon>Mixiaceae</taxon>
        <taxon>Mixia</taxon>
    </lineage>
</organism>
<evidence type="ECO:0000313" key="4">
    <source>
        <dbReference type="EMBL" id="GAA96688.1"/>
    </source>
</evidence>
<dbReference type="eggNOG" id="KOG1331">
    <property type="taxonomic scope" value="Eukaryota"/>
</dbReference>
<comment type="caution">
    <text evidence="4">The sequence shown here is derived from an EMBL/GenBank/DDBJ whole genome shotgun (WGS) entry which is preliminary data.</text>
</comment>
<dbReference type="InterPro" id="IPR013216">
    <property type="entry name" value="Methyltransf_11"/>
</dbReference>
<dbReference type="PANTHER" id="PTHR13069:SF21">
    <property type="entry name" value="ALKYLATED DNA REPAIR PROTEIN ALKB HOMOLOG 8"/>
    <property type="match status" value="1"/>
</dbReference>
<dbReference type="Gene3D" id="3.40.50.150">
    <property type="entry name" value="Vaccinia Virus protein VP39"/>
    <property type="match status" value="1"/>
</dbReference>
<dbReference type="InterPro" id="IPR051422">
    <property type="entry name" value="AlkB_tRNA_MeTrf/Diox"/>
</dbReference>
<dbReference type="SUPFAM" id="SSF53335">
    <property type="entry name" value="S-adenosyl-L-methionine-dependent methyltransferases"/>
    <property type="match status" value="1"/>
</dbReference>
<dbReference type="EMBL" id="BABT02000106">
    <property type="protein sequence ID" value="GAA96688.1"/>
    <property type="molecule type" value="Genomic_DNA"/>
</dbReference>
<dbReference type="GO" id="GO:0030488">
    <property type="term" value="P:tRNA methylation"/>
    <property type="evidence" value="ECO:0007669"/>
    <property type="project" value="TreeGrafter"/>
</dbReference>
<evidence type="ECO:0000256" key="2">
    <source>
        <dbReference type="ARBA" id="ARBA00022679"/>
    </source>
</evidence>
<dbReference type="OrthoDB" id="271595at2759"/>
<dbReference type="GO" id="GO:0008757">
    <property type="term" value="F:S-adenosylmethionine-dependent methyltransferase activity"/>
    <property type="evidence" value="ECO:0007669"/>
    <property type="project" value="InterPro"/>
</dbReference>
<dbReference type="GO" id="GO:0000049">
    <property type="term" value="F:tRNA binding"/>
    <property type="evidence" value="ECO:0007669"/>
    <property type="project" value="TreeGrafter"/>
</dbReference>